<evidence type="ECO:0000256" key="6">
    <source>
        <dbReference type="ARBA" id="ARBA00022801"/>
    </source>
</evidence>
<dbReference type="PANTHER" id="PTHR37984:SF5">
    <property type="entry name" value="PROTEIN NYNRIN-LIKE"/>
    <property type="match status" value="1"/>
</dbReference>
<dbReference type="CDD" id="cd01647">
    <property type="entry name" value="RT_LTR"/>
    <property type="match status" value="1"/>
</dbReference>
<keyword evidence="9" id="KW-1185">Reference proteome</keyword>
<dbReference type="Pfam" id="PF17917">
    <property type="entry name" value="RT_RNaseH"/>
    <property type="match status" value="1"/>
</dbReference>
<dbReference type="GeneID" id="107928727"/>
<sequence length="710" mass="81436">MFSIPCKIGDLKLDRAMLDLGASINVMPRSIYDRVQLGALKDTGLIIQLADRSNAYPDGRPFLKTVRMKIDVHKGNLTMEFDDVYQLGDEDELKSVLVKSIFDIDEHEFIVSDSLIDSIYALDSPKLTRFKPILPNLTVTGYLQVPIALEDQGKTNFTCPFGTYAFKRMPFGLCNAPATFQRVLRRCIETNLILNFEKCHLMVEKGVVLGHVVSAKGLEVDQAKFEVVKNLPYPITVKGIRSFLGHVGFYRRFIKNFSQILSSLCAFLGKDVAFEFNENWKKSFDELKLKLITARIIEGPNYALPFEILCDASDRAVGAALGQRNGRESYIIRYASELLNPAQCNYTMTEKELYAIVFALEKFRVYLLGVKVVVFSDHSALQYLLHKKEAKPRLIRWNFLLQEFDLEIKDKKGRENLVANHLSRIETGILRNEPSDLFPNERLYNLSSVLPWYADIVNYLVTKEFPTNIWVPRAIISDKGTHFCNRTLKALFAQFGVTHKVSTAYHPQTNGQAGSSNKEIKGILEKILKANRKYWSQRLDEALWAIRTAYKTPIGMLPYRVVFGKACHLPLELEHRSFWAVKQCNLDYSLAGEERKLKLQELEELRLEAYDNSVIYKGKSKAFRDSKLLRKEFKVGEKVLLFNSKLKLFPGKLKSRWLGPFIITEVHHHGAVKIRSLKTNKIFKVNGHRLKHFHEGEQAAWLEEINLEDP</sequence>
<dbReference type="AlphaFoldDB" id="A0A1U8LPU6"/>
<protein>
    <recommendedName>
        <fullName evidence="1">RNA-directed DNA polymerase</fullName>
        <ecNumber evidence="1">2.7.7.49</ecNumber>
    </recommendedName>
</protein>
<evidence type="ECO:0000256" key="7">
    <source>
        <dbReference type="ARBA" id="ARBA00022918"/>
    </source>
</evidence>
<accession>A0A1U8LPU6</accession>
<dbReference type="InterPro" id="IPR012337">
    <property type="entry name" value="RNaseH-like_sf"/>
</dbReference>
<dbReference type="Gene3D" id="2.40.70.10">
    <property type="entry name" value="Acid Proteases"/>
    <property type="match status" value="1"/>
</dbReference>
<evidence type="ECO:0000256" key="2">
    <source>
        <dbReference type="ARBA" id="ARBA00022679"/>
    </source>
</evidence>
<reference evidence="10" key="2">
    <citation type="submission" date="2025-08" db="UniProtKB">
        <authorList>
            <consortium name="RefSeq"/>
        </authorList>
    </citation>
    <scope>IDENTIFICATION</scope>
</reference>
<dbReference type="SUPFAM" id="SSF56672">
    <property type="entry name" value="DNA/RNA polymerases"/>
    <property type="match status" value="1"/>
</dbReference>
<evidence type="ECO:0000256" key="5">
    <source>
        <dbReference type="ARBA" id="ARBA00022759"/>
    </source>
</evidence>
<evidence type="ECO:0000259" key="8">
    <source>
        <dbReference type="PROSITE" id="PS50994"/>
    </source>
</evidence>
<dbReference type="GO" id="GO:0015074">
    <property type="term" value="P:DNA integration"/>
    <property type="evidence" value="ECO:0007669"/>
    <property type="project" value="InterPro"/>
</dbReference>
<gene>
    <name evidence="10" type="primary">LOC107928727</name>
</gene>
<feature type="domain" description="Integrase catalytic" evidence="8">
    <location>
        <begin position="388"/>
        <end position="566"/>
    </location>
</feature>
<evidence type="ECO:0000313" key="9">
    <source>
        <dbReference type="Proteomes" id="UP000818029"/>
    </source>
</evidence>
<keyword evidence="7" id="KW-0695">RNA-directed DNA polymerase</keyword>
<dbReference type="PROSITE" id="PS50994">
    <property type="entry name" value="INTEGRASE"/>
    <property type="match status" value="1"/>
</dbReference>
<keyword evidence="6" id="KW-0378">Hydrolase</keyword>
<dbReference type="InterPro" id="IPR050951">
    <property type="entry name" value="Retrovirus_Pol_polyprotein"/>
</dbReference>
<dbReference type="InterPro" id="IPR041373">
    <property type="entry name" value="RT_RNaseH"/>
</dbReference>
<dbReference type="KEGG" id="ghi:107928727"/>
<dbReference type="SUPFAM" id="SSF53098">
    <property type="entry name" value="Ribonuclease H-like"/>
    <property type="match status" value="1"/>
</dbReference>
<dbReference type="Gene3D" id="3.30.70.270">
    <property type="match status" value="3"/>
</dbReference>
<dbReference type="EC" id="2.7.7.49" evidence="1"/>
<dbReference type="PaxDb" id="3635-A0A1U8LPU6"/>
<dbReference type="GO" id="GO:0003676">
    <property type="term" value="F:nucleic acid binding"/>
    <property type="evidence" value="ECO:0007669"/>
    <property type="project" value="InterPro"/>
</dbReference>
<dbReference type="PANTHER" id="PTHR37984">
    <property type="entry name" value="PROTEIN CBG26694"/>
    <property type="match status" value="1"/>
</dbReference>
<dbReference type="InterPro" id="IPR001584">
    <property type="entry name" value="Integrase_cat-core"/>
</dbReference>
<dbReference type="GO" id="GO:0004519">
    <property type="term" value="F:endonuclease activity"/>
    <property type="evidence" value="ECO:0007669"/>
    <property type="project" value="UniProtKB-KW"/>
</dbReference>
<keyword evidence="3" id="KW-0548">Nucleotidyltransferase</keyword>
<proteinExistence type="predicted"/>
<evidence type="ECO:0000256" key="3">
    <source>
        <dbReference type="ARBA" id="ARBA00022695"/>
    </source>
</evidence>
<keyword evidence="5" id="KW-0255">Endonuclease</keyword>
<evidence type="ECO:0000256" key="4">
    <source>
        <dbReference type="ARBA" id="ARBA00022722"/>
    </source>
</evidence>
<dbReference type="GO" id="GO:0003964">
    <property type="term" value="F:RNA-directed DNA polymerase activity"/>
    <property type="evidence" value="ECO:0007669"/>
    <property type="project" value="UniProtKB-KW"/>
</dbReference>
<name>A0A1U8LPU6_GOSHI</name>
<dbReference type="InterPro" id="IPR021109">
    <property type="entry name" value="Peptidase_aspartic_dom_sf"/>
</dbReference>
<dbReference type="RefSeq" id="XP_016715473.2">
    <property type="nucleotide sequence ID" value="XM_016859984.2"/>
</dbReference>
<dbReference type="CDD" id="cd09274">
    <property type="entry name" value="RNase_HI_RT_Ty3"/>
    <property type="match status" value="1"/>
</dbReference>
<dbReference type="Gene3D" id="3.10.10.10">
    <property type="entry name" value="HIV Type 1 Reverse Transcriptase, subunit A, domain 1"/>
    <property type="match status" value="1"/>
</dbReference>
<organism evidence="9 10">
    <name type="scientific">Gossypium hirsutum</name>
    <name type="common">Upland cotton</name>
    <name type="synonym">Gossypium mexicanum</name>
    <dbReference type="NCBI Taxonomy" id="3635"/>
    <lineage>
        <taxon>Eukaryota</taxon>
        <taxon>Viridiplantae</taxon>
        <taxon>Streptophyta</taxon>
        <taxon>Embryophyta</taxon>
        <taxon>Tracheophyta</taxon>
        <taxon>Spermatophyta</taxon>
        <taxon>Magnoliopsida</taxon>
        <taxon>eudicotyledons</taxon>
        <taxon>Gunneridae</taxon>
        <taxon>Pentapetalae</taxon>
        <taxon>rosids</taxon>
        <taxon>malvids</taxon>
        <taxon>Malvales</taxon>
        <taxon>Malvaceae</taxon>
        <taxon>Malvoideae</taxon>
        <taxon>Gossypium</taxon>
    </lineage>
</organism>
<keyword evidence="2" id="KW-0808">Transferase</keyword>
<dbReference type="InterPro" id="IPR043128">
    <property type="entry name" value="Rev_trsase/Diguanyl_cyclase"/>
</dbReference>
<evidence type="ECO:0000256" key="1">
    <source>
        <dbReference type="ARBA" id="ARBA00012493"/>
    </source>
</evidence>
<dbReference type="Proteomes" id="UP000818029">
    <property type="component" value="Chromosome D11"/>
</dbReference>
<dbReference type="InterPro" id="IPR043502">
    <property type="entry name" value="DNA/RNA_pol_sf"/>
</dbReference>
<dbReference type="Gene3D" id="3.30.420.10">
    <property type="entry name" value="Ribonuclease H-like superfamily/Ribonuclease H"/>
    <property type="match status" value="1"/>
</dbReference>
<evidence type="ECO:0000313" key="10">
    <source>
        <dbReference type="RefSeq" id="XP_016715473.2"/>
    </source>
</evidence>
<dbReference type="InterPro" id="IPR036397">
    <property type="entry name" value="RNaseH_sf"/>
</dbReference>
<reference evidence="9" key="1">
    <citation type="journal article" date="2020" name="Nat. Genet.">
        <title>Genomic diversifications of five Gossypium allopolyploid species and their impact on cotton improvement.</title>
        <authorList>
            <person name="Chen Z.J."/>
            <person name="Sreedasyam A."/>
            <person name="Ando A."/>
            <person name="Song Q."/>
            <person name="De Santiago L.M."/>
            <person name="Hulse-Kemp A.M."/>
            <person name="Ding M."/>
            <person name="Ye W."/>
            <person name="Kirkbride R.C."/>
            <person name="Jenkins J."/>
            <person name="Plott C."/>
            <person name="Lovell J."/>
            <person name="Lin Y.M."/>
            <person name="Vaughn R."/>
            <person name="Liu B."/>
            <person name="Simpson S."/>
            <person name="Scheffler B.E."/>
            <person name="Wen L."/>
            <person name="Saski C.A."/>
            <person name="Grover C.E."/>
            <person name="Hu G."/>
            <person name="Conover J.L."/>
            <person name="Carlson J.W."/>
            <person name="Shu S."/>
            <person name="Boston L.B."/>
            <person name="Williams M."/>
            <person name="Peterson D.G."/>
            <person name="McGee K."/>
            <person name="Jones D.C."/>
            <person name="Wendel J.F."/>
            <person name="Stelly D.M."/>
            <person name="Grimwood J."/>
            <person name="Schmutz J."/>
        </authorList>
    </citation>
    <scope>NUCLEOTIDE SEQUENCE [LARGE SCALE GENOMIC DNA]</scope>
    <source>
        <strain evidence="9">cv. TM-1</strain>
    </source>
</reference>
<dbReference type="GO" id="GO:0016787">
    <property type="term" value="F:hydrolase activity"/>
    <property type="evidence" value="ECO:0007669"/>
    <property type="project" value="UniProtKB-KW"/>
</dbReference>
<keyword evidence="4" id="KW-0540">Nuclease</keyword>